<dbReference type="AlphaFoldDB" id="A0AAU9ITS1"/>
<gene>
    <name evidence="5" type="ORF">BSTOLATCC_MIC22377</name>
</gene>
<dbReference type="Pfam" id="PF16113">
    <property type="entry name" value="ECH_2"/>
    <property type="match status" value="1"/>
</dbReference>
<dbReference type="GO" id="GO:0003860">
    <property type="term" value="F:3-hydroxyisobutyryl-CoA hydrolase activity"/>
    <property type="evidence" value="ECO:0007669"/>
    <property type="project" value="UniProtKB-EC"/>
</dbReference>
<reference evidence="5" key="1">
    <citation type="submission" date="2021-09" db="EMBL/GenBank/DDBJ databases">
        <authorList>
            <consortium name="AG Swart"/>
            <person name="Singh M."/>
            <person name="Singh A."/>
            <person name="Seah K."/>
            <person name="Emmerich C."/>
        </authorList>
    </citation>
    <scope>NUCLEOTIDE SEQUENCE</scope>
    <source>
        <strain evidence="5">ATCC30299</strain>
    </source>
</reference>
<dbReference type="GO" id="GO:0006574">
    <property type="term" value="P:L-valine catabolic process"/>
    <property type="evidence" value="ECO:0007669"/>
    <property type="project" value="TreeGrafter"/>
</dbReference>
<evidence type="ECO:0000313" key="6">
    <source>
        <dbReference type="Proteomes" id="UP001162131"/>
    </source>
</evidence>
<keyword evidence="3" id="KW-0378">Hydrolase</keyword>
<dbReference type="Proteomes" id="UP001162131">
    <property type="component" value="Unassembled WGS sequence"/>
</dbReference>
<sequence>MKREKAFSSVSWFERNDAYFITLNRPSSLNSISLEMYRFIFDLAHQASNEKKHMVFSGEGRAFSSGGDIIALANQTDSPEEVFTTQFNLIYFLKQMKTIRVAIMDGITFGGGAGIAWSCSIKVATPNTRWAMPECPIGLIPIVGASHYFANTNPPELGLYLSLTGEILNGVDCYLFGFANYFIEANIELVRAEMCNGNLIKTLDKFHVNPPETLSKILPVMNQLKYCFDTNGRIELIISKLSLLNTAWSLKTLKKLRENCPLALRISFEAFQMGKSICFRDCLIMEFNLAMKVISREDFRGAITAKMIKKSQEKIKWNPETLCEIGNSKMQECFQDYKENSLNLPRL</sequence>
<dbReference type="Gene3D" id="3.90.226.10">
    <property type="entry name" value="2-enoyl-CoA Hydratase, Chain A, domain 1"/>
    <property type="match status" value="1"/>
</dbReference>
<evidence type="ECO:0000313" key="5">
    <source>
        <dbReference type="EMBL" id="CAG9319026.1"/>
    </source>
</evidence>
<evidence type="ECO:0000256" key="3">
    <source>
        <dbReference type="ARBA" id="ARBA00022801"/>
    </source>
</evidence>
<dbReference type="EMBL" id="CAJZBQ010000021">
    <property type="protein sequence ID" value="CAG9319026.1"/>
    <property type="molecule type" value="Genomic_DNA"/>
</dbReference>
<dbReference type="SUPFAM" id="SSF52096">
    <property type="entry name" value="ClpP/crotonase"/>
    <property type="match status" value="1"/>
</dbReference>
<dbReference type="PANTHER" id="PTHR43176">
    <property type="entry name" value="3-HYDROXYISOBUTYRYL-COA HYDROLASE-RELATED"/>
    <property type="match status" value="1"/>
</dbReference>
<dbReference type="CDD" id="cd06558">
    <property type="entry name" value="crotonase-like"/>
    <property type="match status" value="1"/>
</dbReference>
<proteinExistence type="predicted"/>
<accession>A0AAU9ITS1</accession>
<dbReference type="InterPro" id="IPR032259">
    <property type="entry name" value="HIBYL-CoA-H"/>
</dbReference>
<feature type="domain" description="Enoyl-CoA hydratase/isomerase" evidence="4">
    <location>
        <begin position="20"/>
        <end position="334"/>
    </location>
</feature>
<protein>
    <recommendedName>
        <fullName evidence="2">3-hydroxyisobutyryl-CoA hydrolase</fullName>
        <ecNumber evidence="2">3.1.2.4</ecNumber>
    </recommendedName>
</protein>
<comment type="catalytic activity">
    <reaction evidence="1">
        <text>3-hydroxy-2-methylpropanoyl-CoA + H2O = 3-hydroxy-2-methylpropanoate + CoA + H(+)</text>
        <dbReference type="Rhea" id="RHEA:20888"/>
        <dbReference type="ChEBI" id="CHEBI:11805"/>
        <dbReference type="ChEBI" id="CHEBI:15377"/>
        <dbReference type="ChEBI" id="CHEBI:15378"/>
        <dbReference type="ChEBI" id="CHEBI:57287"/>
        <dbReference type="ChEBI" id="CHEBI:57340"/>
        <dbReference type="EC" id="3.1.2.4"/>
    </reaction>
</comment>
<evidence type="ECO:0000259" key="4">
    <source>
        <dbReference type="Pfam" id="PF16113"/>
    </source>
</evidence>
<keyword evidence="6" id="KW-1185">Reference proteome</keyword>
<comment type="caution">
    <text evidence="5">The sequence shown here is derived from an EMBL/GenBank/DDBJ whole genome shotgun (WGS) entry which is preliminary data.</text>
</comment>
<evidence type="ECO:0000256" key="2">
    <source>
        <dbReference type="ARBA" id="ARBA00011915"/>
    </source>
</evidence>
<dbReference type="PANTHER" id="PTHR43176:SF3">
    <property type="entry name" value="3-HYDROXYISOBUTYRYL-COA HYDROLASE, MITOCHONDRIAL"/>
    <property type="match status" value="1"/>
</dbReference>
<dbReference type="InterPro" id="IPR029045">
    <property type="entry name" value="ClpP/crotonase-like_dom_sf"/>
</dbReference>
<dbReference type="InterPro" id="IPR045004">
    <property type="entry name" value="ECH_dom"/>
</dbReference>
<organism evidence="5 6">
    <name type="scientific">Blepharisma stoltei</name>
    <dbReference type="NCBI Taxonomy" id="1481888"/>
    <lineage>
        <taxon>Eukaryota</taxon>
        <taxon>Sar</taxon>
        <taxon>Alveolata</taxon>
        <taxon>Ciliophora</taxon>
        <taxon>Postciliodesmatophora</taxon>
        <taxon>Heterotrichea</taxon>
        <taxon>Heterotrichida</taxon>
        <taxon>Blepharismidae</taxon>
        <taxon>Blepharisma</taxon>
    </lineage>
</organism>
<name>A0AAU9ITS1_9CILI</name>
<dbReference type="EC" id="3.1.2.4" evidence="2"/>
<evidence type="ECO:0000256" key="1">
    <source>
        <dbReference type="ARBA" id="ARBA00001709"/>
    </source>
</evidence>